<comment type="catalytic activity">
    <reaction evidence="1">
        <text>ATP + protein L-histidine = ADP + protein N-phospho-L-histidine.</text>
        <dbReference type="EC" id="2.7.13.3"/>
    </reaction>
</comment>
<evidence type="ECO:0000256" key="2">
    <source>
        <dbReference type="ARBA" id="ARBA00012438"/>
    </source>
</evidence>
<dbReference type="SMART" id="SM00387">
    <property type="entry name" value="HATPase_c"/>
    <property type="match status" value="1"/>
</dbReference>
<dbReference type="GO" id="GO:0000155">
    <property type="term" value="F:phosphorelay sensor kinase activity"/>
    <property type="evidence" value="ECO:0007669"/>
    <property type="project" value="InterPro"/>
</dbReference>
<evidence type="ECO:0000256" key="8">
    <source>
        <dbReference type="ARBA" id="ARBA00023012"/>
    </source>
</evidence>
<keyword evidence="9" id="KW-0732">Signal</keyword>
<dbReference type="InterPro" id="IPR005467">
    <property type="entry name" value="His_kinase_dom"/>
</dbReference>
<dbReference type="Pfam" id="PF07495">
    <property type="entry name" value="Y_Y_Y"/>
    <property type="match status" value="1"/>
</dbReference>
<dbReference type="InterPro" id="IPR003594">
    <property type="entry name" value="HATPase_dom"/>
</dbReference>
<dbReference type="CDD" id="cd00082">
    <property type="entry name" value="HisKA"/>
    <property type="match status" value="1"/>
</dbReference>
<evidence type="ECO:0000313" key="12">
    <source>
        <dbReference type="Proteomes" id="UP000306888"/>
    </source>
</evidence>
<evidence type="ECO:0000256" key="9">
    <source>
        <dbReference type="SAM" id="SignalP"/>
    </source>
</evidence>
<evidence type="ECO:0000256" key="5">
    <source>
        <dbReference type="ARBA" id="ARBA00022741"/>
    </source>
</evidence>
<keyword evidence="6 11" id="KW-0418">Kinase</keyword>
<dbReference type="Pfam" id="PF02518">
    <property type="entry name" value="HATPase_c"/>
    <property type="match status" value="1"/>
</dbReference>
<dbReference type="OrthoDB" id="9813394at2"/>
<proteinExistence type="predicted"/>
<dbReference type="FunFam" id="3.30.565.10:FF:000037">
    <property type="entry name" value="Hybrid sensor histidine kinase/response regulator"/>
    <property type="match status" value="1"/>
</dbReference>
<evidence type="ECO:0000256" key="1">
    <source>
        <dbReference type="ARBA" id="ARBA00000085"/>
    </source>
</evidence>
<dbReference type="SUPFAM" id="SSF47384">
    <property type="entry name" value="Homodimeric domain of signal transducing histidine kinase"/>
    <property type="match status" value="1"/>
</dbReference>
<dbReference type="SMART" id="SM00388">
    <property type="entry name" value="HisKA"/>
    <property type="match status" value="1"/>
</dbReference>
<keyword evidence="7" id="KW-0067">ATP-binding</keyword>
<name>A0A4V3RL66_9CLOT</name>
<dbReference type="InterPro" id="IPR004358">
    <property type="entry name" value="Sig_transdc_His_kin-like_C"/>
</dbReference>
<dbReference type="InterPro" id="IPR011110">
    <property type="entry name" value="Reg_prop"/>
</dbReference>
<dbReference type="PANTHER" id="PTHR43547:SF2">
    <property type="entry name" value="HYBRID SIGNAL TRANSDUCTION HISTIDINE KINASE C"/>
    <property type="match status" value="1"/>
</dbReference>
<protein>
    <recommendedName>
        <fullName evidence="2">histidine kinase</fullName>
        <ecNumber evidence="2">2.7.13.3</ecNumber>
    </recommendedName>
</protein>
<dbReference type="Proteomes" id="UP000306888">
    <property type="component" value="Unassembled WGS sequence"/>
</dbReference>
<dbReference type="SUPFAM" id="SSF63829">
    <property type="entry name" value="Calcium-dependent phosphotriesterase"/>
    <property type="match status" value="3"/>
</dbReference>
<dbReference type="GO" id="GO:0005524">
    <property type="term" value="F:ATP binding"/>
    <property type="evidence" value="ECO:0007669"/>
    <property type="project" value="UniProtKB-KW"/>
</dbReference>
<sequence length="1079" mass="123396">MKKSIVKVIVCFSFVMTMILNTSIEALAIINNEKNINFKKITTENGLSQTSVQYIFQDSKGYMWIGTIDGLNKYNGNKFEVYRYNKEKDTSISGNYVSAINEDSKGNIWVGTSRGVNKIDAKTKKVESYLPGINGCNISDHNVTEILIGKDGRVYVATTNGVNVYDEDTNNFTNLYPYDKEKGDNNLTSQFIYSIVEDNDNNMWVGTIDGLNRVNKETGEITKFYKNSENLAINDNFIYKLFIDDLNNLWIGTDDEGINKLDLDTYTMESYTHDDKNPNSIAGNSIRYILKDSRDILWFGTDNGLSRMDEGSTEFVNYDSNIFDNQSLVSNDILSLFEDESGTIWVGTYDGISLFNMEAAFKNYRNNPMETNSLSSNMMAGIYEDNDGLLWVGTVSEGINVIDRKNGKFLRHQSSDNDNSLSNNNIRDITGIDNEIWIATEEGLAKYDKNTKKFTDYFQGNDKNSLISNDIRSLYIDDKGILWIATKDGICSFDRDKKFTSYRELFLKNGIRETMFSDIIQDKDGVFWIASTLNGGLISMDIDTDEVKIYRNNEEDDKSISFNAIKSIAVDSENNIWIGTQYGLNKLDKERKNFTRYTEEDGLANNFIYGVLVDEDDNVWMSTNSGISKFDITNGKFINYDVTDGLQGNEFNGFSYYKNKSGEMFFGGVNGLTYFNPLELKEQSYLPKVQIDSIYSNDNEYIEFENINLSYKNSNIQFNFFLPDYRNVVKIQYAYKLAGLDEEWVMAENRNYASYTNLDAGTYTFMVKARNKSGDWSDPETVTFTVRQKPWKTPLAYITYGITLFLVIYLIWNRVKILDSLVDQRTYELNNKLKENKELYDKLITIEKYKNNYFVNLSHELRTPLNVIISIEQLLSKLSKDKKEVSKEKLEYYMSTLRRNSDRLLNLINNIIDTSKIESGSYKLIIKEYDIVYLVEEIVLSMKDYIEANGIELIIDPDVEEKIIECDKNEIEKCVINLVGNAIKFTEEGGKIEVKIADLGDSVRISIKDTGIGIDKSHYESIFDRFGQAYNNISEEYGGSGLGLTLTKQLVTLHNGSIYVKSEVGVGSEFIIILPVRQG</sequence>
<feature type="signal peptide" evidence="9">
    <location>
        <begin position="1"/>
        <end position="28"/>
    </location>
</feature>
<evidence type="ECO:0000256" key="4">
    <source>
        <dbReference type="ARBA" id="ARBA00022679"/>
    </source>
</evidence>
<evidence type="ECO:0000259" key="10">
    <source>
        <dbReference type="PROSITE" id="PS50109"/>
    </source>
</evidence>
<dbReference type="Gene3D" id="2.130.10.10">
    <property type="entry name" value="YVTN repeat-like/Quinoprotein amine dehydrogenase"/>
    <property type="match status" value="3"/>
</dbReference>
<evidence type="ECO:0000313" key="11">
    <source>
        <dbReference type="EMBL" id="TGY42570.1"/>
    </source>
</evidence>
<accession>A0A4V3RL66</accession>
<dbReference type="InterPro" id="IPR015943">
    <property type="entry name" value="WD40/YVTN_repeat-like_dom_sf"/>
</dbReference>
<organism evidence="11 12">
    <name type="scientific">Clostridium sartagoforme</name>
    <dbReference type="NCBI Taxonomy" id="84031"/>
    <lineage>
        <taxon>Bacteria</taxon>
        <taxon>Bacillati</taxon>
        <taxon>Bacillota</taxon>
        <taxon>Clostridia</taxon>
        <taxon>Eubacteriales</taxon>
        <taxon>Clostridiaceae</taxon>
        <taxon>Clostridium</taxon>
    </lineage>
</organism>
<dbReference type="Pfam" id="PF00512">
    <property type="entry name" value="HisKA"/>
    <property type="match status" value="1"/>
</dbReference>
<dbReference type="InterPro" id="IPR011123">
    <property type="entry name" value="Y_Y_Y"/>
</dbReference>
<evidence type="ECO:0000256" key="3">
    <source>
        <dbReference type="ARBA" id="ARBA00022553"/>
    </source>
</evidence>
<keyword evidence="8" id="KW-0902">Two-component regulatory system</keyword>
<dbReference type="InterPro" id="IPR036097">
    <property type="entry name" value="HisK_dim/P_sf"/>
</dbReference>
<gene>
    <name evidence="11" type="ORF">E5347_07075</name>
</gene>
<dbReference type="InterPro" id="IPR013783">
    <property type="entry name" value="Ig-like_fold"/>
</dbReference>
<comment type="caution">
    <text evidence="11">The sequence shown here is derived from an EMBL/GenBank/DDBJ whole genome shotgun (WGS) entry which is preliminary data.</text>
</comment>
<dbReference type="SUPFAM" id="SSF55874">
    <property type="entry name" value="ATPase domain of HSP90 chaperone/DNA topoisomerase II/histidine kinase"/>
    <property type="match status" value="1"/>
</dbReference>
<evidence type="ECO:0000256" key="7">
    <source>
        <dbReference type="ARBA" id="ARBA00022840"/>
    </source>
</evidence>
<dbReference type="InterPro" id="IPR003661">
    <property type="entry name" value="HisK_dim/P_dom"/>
</dbReference>
<feature type="domain" description="Histidine kinase" evidence="10">
    <location>
        <begin position="856"/>
        <end position="1078"/>
    </location>
</feature>
<dbReference type="Pfam" id="PF07494">
    <property type="entry name" value="Reg_prop"/>
    <property type="match status" value="9"/>
</dbReference>
<dbReference type="InterPro" id="IPR036890">
    <property type="entry name" value="HATPase_C_sf"/>
</dbReference>
<keyword evidence="3" id="KW-0597">Phosphoprotein</keyword>
<dbReference type="PRINTS" id="PR00344">
    <property type="entry name" value="BCTRLSENSOR"/>
</dbReference>
<dbReference type="EMBL" id="SRYR01000002">
    <property type="protein sequence ID" value="TGY42570.1"/>
    <property type="molecule type" value="Genomic_DNA"/>
</dbReference>
<dbReference type="PANTHER" id="PTHR43547">
    <property type="entry name" value="TWO-COMPONENT HISTIDINE KINASE"/>
    <property type="match status" value="1"/>
</dbReference>
<dbReference type="Gene3D" id="3.30.565.10">
    <property type="entry name" value="Histidine kinase-like ATPase, C-terminal domain"/>
    <property type="match status" value="1"/>
</dbReference>
<dbReference type="PROSITE" id="PS50109">
    <property type="entry name" value="HIS_KIN"/>
    <property type="match status" value="1"/>
</dbReference>
<dbReference type="Gene3D" id="1.10.287.130">
    <property type="match status" value="1"/>
</dbReference>
<keyword evidence="5" id="KW-0547">Nucleotide-binding</keyword>
<dbReference type="EC" id="2.7.13.3" evidence="2"/>
<reference evidence="11 12" key="1">
    <citation type="submission" date="2019-04" db="EMBL/GenBank/DDBJ databases">
        <title>Microbes associate with the intestines of laboratory mice.</title>
        <authorList>
            <person name="Navarre W."/>
            <person name="Wong E."/>
            <person name="Huang K."/>
            <person name="Tropini C."/>
            <person name="Ng K."/>
            <person name="Yu B."/>
        </authorList>
    </citation>
    <scope>NUCLEOTIDE SEQUENCE [LARGE SCALE GENOMIC DNA]</scope>
    <source>
        <strain evidence="11 12">NM50_B9-20</strain>
    </source>
</reference>
<dbReference type="AlphaFoldDB" id="A0A4V3RL66"/>
<dbReference type="Gene3D" id="2.60.40.10">
    <property type="entry name" value="Immunoglobulins"/>
    <property type="match status" value="1"/>
</dbReference>
<dbReference type="CDD" id="cd16922">
    <property type="entry name" value="HATPase_EvgS-ArcB-TorS-like"/>
    <property type="match status" value="1"/>
</dbReference>
<evidence type="ECO:0000256" key="6">
    <source>
        <dbReference type="ARBA" id="ARBA00022777"/>
    </source>
</evidence>
<dbReference type="RefSeq" id="WP_136005910.1">
    <property type="nucleotide sequence ID" value="NZ_SRYR01000002.1"/>
</dbReference>
<feature type="chain" id="PRO_5020980289" description="histidine kinase" evidence="9">
    <location>
        <begin position="29"/>
        <end position="1079"/>
    </location>
</feature>
<keyword evidence="4" id="KW-0808">Transferase</keyword>
<keyword evidence="12" id="KW-1185">Reference proteome</keyword>